<gene>
    <name evidence="1" type="ORF">JOC28_000329</name>
</gene>
<name>A0ABS2PRM4_9STRE</name>
<keyword evidence="2" id="KW-1185">Reference proteome</keyword>
<evidence type="ECO:0000313" key="1">
    <source>
        <dbReference type="EMBL" id="MBM7642037.1"/>
    </source>
</evidence>
<accession>A0ABS2PRM4</accession>
<dbReference type="EMBL" id="JAFBEH010000004">
    <property type="protein sequence ID" value="MBM7642037.1"/>
    <property type="molecule type" value="Genomic_DNA"/>
</dbReference>
<proteinExistence type="predicted"/>
<comment type="caution">
    <text evidence="1">The sequence shown here is derived from an EMBL/GenBank/DDBJ whole genome shotgun (WGS) entry which is preliminary data.</text>
</comment>
<organism evidence="1 2">
    <name type="scientific">Streptococcus loxodontisalivarius</name>
    <dbReference type="NCBI Taxonomy" id="1349415"/>
    <lineage>
        <taxon>Bacteria</taxon>
        <taxon>Bacillati</taxon>
        <taxon>Bacillota</taxon>
        <taxon>Bacilli</taxon>
        <taxon>Lactobacillales</taxon>
        <taxon>Streptococcaceae</taxon>
        <taxon>Streptococcus</taxon>
    </lineage>
</organism>
<sequence length="100" mass="11595">MKTVRLCDLKRMGQQGGYTIKLKRHFPIHLGIGKLKRDGIEFERLVFFDGKPRRVTIKEPYSHELLYAIASIKCQKVEVAYRRSQGNLLVLTGKGYHHVL</sequence>
<protein>
    <submittedName>
        <fullName evidence="1">Uncharacterized protein</fullName>
    </submittedName>
</protein>
<evidence type="ECO:0000313" key="2">
    <source>
        <dbReference type="Proteomes" id="UP000697472"/>
    </source>
</evidence>
<dbReference type="Proteomes" id="UP000697472">
    <property type="component" value="Unassembled WGS sequence"/>
</dbReference>
<dbReference type="RefSeq" id="WP_205008903.1">
    <property type="nucleotide sequence ID" value="NZ_JAFBEH010000004.1"/>
</dbReference>
<reference evidence="1 2" key="1">
    <citation type="submission" date="2021-01" db="EMBL/GenBank/DDBJ databases">
        <title>Genomic Encyclopedia of Type Strains, Phase IV (KMG-IV): sequencing the most valuable type-strain genomes for metagenomic binning, comparative biology and taxonomic classification.</title>
        <authorList>
            <person name="Goeker M."/>
        </authorList>
    </citation>
    <scope>NUCLEOTIDE SEQUENCE [LARGE SCALE GENOMIC DNA]</scope>
    <source>
        <strain evidence="1 2">DSM 27382</strain>
    </source>
</reference>